<keyword evidence="4" id="KW-1185">Reference proteome</keyword>
<evidence type="ECO:0000256" key="1">
    <source>
        <dbReference type="ARBA" id="ARBA00006802"/>
    </source>
</evidence>
<accession>M5FYQ2</accession>
<reference evidence="3 4" key="1">
    <citation type="journal article" date="2012" name="Science">
        <title>The Paleozoic origin of enzymatic lignin decomposition reconstructed from 31 fungal genomes.</title>
        <authorList>
            <person name="Floudas D."/>
            <person name="Binder M."/>
            <person name="Riley R."/>
            <person name="Barry K."/>
            <person name="Blanchette R.A."/>
            <person name="Henrissat B."/>
            <person name="Martinez A.T."/>
            <person name="Otillar R."/>
            <person name="Spatafora J.W."/>
            <person name="Yadav J.S."/>
            <person name="Aerts A."/>
            <person name="Benoit I."/>
            <person name="Boyd A."/>
            <person name="Carlson A."/>
            <person name="Copeland A."/>
            <person name="Coutinho P.M."/>
            <person name="de Vries R.P."/>
            <person name="Ferreira P."/>
            <person name="Findley K."/>
            <person name="Foster B."/>
            <person name="Gaskell J."/>
            <person name="Glotzer D."/>
            <person name="Gorecki P."/>
            <person name="Heitman J."/>
            <person name="Hesse C."/>
            <person name="Hori C."/>
            <person name="Igarashi K."/>
            <person name="Jurgens J.A."/>
            <person name="Kallen N."/>
            <person name="Kersten P."/>
            <person name="Kohler A."/>
            <person name="Kuees U."/>
            <person name="Kumar T.K.A."/>
            <person name="Kuo A."/>
            <person name="LaButti K."/>
            <person name="Larrondo L.F."/>
            <person name="Lindquist E."/>
            <person name="Ling A."/>
            <person name="Lombard V."/>
            <person name="Lucas S."/>
            <person name="Lundell T."/>
            <person name="Martin R."/>
            <person name="McLaughlin D.J."/>
            <person name="Morgenstern I."/>
            <person name="Morin E."/>
            <person name="Murat C."/>
            <person name="Nagy L.G."/>
            <person name="Nolan M."/>
            <person name="Ohm R.A."/>
            <person name="Patyshakuliyeva A."/>
            <person name="Rokas A."/>
            <person name="Ruiz-Duenas F.J."/>
            <person name="Sabat G."/>
            <person name="Salamov A."/>
            <person name="Samejima M."/>
            <person name="Schmutz J."/>
            <person name="Slot J.C."/>
            <person name="St John F."/>
            <person name="Stenlid J."/>
            <person name="Sun H."/>
            <person name="Sun S."/>
            <person name="Syed K."/>
            <person name="Tsang A."/>
            <person name="Wiebenga A."/>
            <person name="Young D."/>
            <person name="Pisabarro A."/>
            <person name="Eastwood D.C."/>
            <person name="Martin F."/>
            <person name="Cullen D."/>
            <person name="Grigoriev I.V."/>
            <person name="Hibbett D.S."/>
        </authorList>
    </citation>
    <scope>NUCLEOTIDE SEQUENCE [LARGE SCALE GENOMIC DNA]</scope>
    <source>
        <strain evidence="3 4">DJM-731 SS1</strain>
    </source>
</reference>
<dbReference type="PANTHER" id="PTHR16967">
    <property type="entry name" value="LEYDIG CELL TUMOR 10 KDA PROTEIN HOMOLOG"/>
    <property type="match status" value="1"/>
</dbReference>
<dbReference type="OrthoDB" id="5239630at2759"/>
<dbReference type="EMBL" id="JH795872">
    <property type="protein sequence ID" value="EJT98671.1"/>
    <property type="molecule type" value="Genomic_DNA"/>
</dbReference>
<gene>
    <name evidence="3" type="ORF">DACRYDRAFT_57082</name>
</gene>
<dbReference type="Proteomes" id="UP000030653">
    <property type="component" value="Unassembled WGS sequence"/>
</dbReference>
<sequence length="76" mass="8365">MVQNQSKGMQKKAVSRKPDASHTKKGKRVIAPKKKDAVKHDQLKKSLSSKINRSIEKQIVGAAGNSKLTIVRNEVS</sequence>
<dbReference type="RefSeq" id="XP_040625569.1">
    <property type="nucleotide sequence ID" value="XM_040775413.1"/>
</dbReference>
<evidence type="ECO:0000313" key="3">
    <source>
        <dbReference type="EMBL" id="EJT98671.1"/>
    </source>
</evidence>
<feature type="compositionally biased region" description="Basic and acidic residues" evidence="2">
    <location>
        <begin position="33"/>
        <end position="44"/>
    </location>
</feature>
<dbReference type="InterPro" id="IPR019034">
    <property type="entry name" value="UPF0390"/>
</dbReference>
<name>M5FYQ2_DACPD</name>
<feature type="region of interest" description="Disordered" evidence="2">
    <location>
        <begin position="1"/>
        <end position="45"/>
    </location>
</feature>
<dbReference type="STRING" id="1858805.M5FYQ2"/>
<comment type="similarity">
    <text evidence="1">Belongs to the UPF0390 family.</text>
</comment>
<protein>
    <submittedName>
        <fullName evidence="3">Uncharacterized protein</fullName>
    </submittedName>
</protein>
<dbReference type="Pfam" id="PF09495">
    <property type="entry name" value="DUF2462"/>
    <property type="match status" value="1"/>
</dbReference>
<dbReference type="AlphaFoldDB" id="M5FYQ2"/>
<dbReference type="PANTHER" id="PTHR16967:SF1">
    <property type="entry name" value="LEYDIG CELL TUMOR 10 KDA PROTEIN HOMOLOG"/>
    <property type="match status" value="1"/>
</dbReference>
<proteinExistence type="inferred from homology"/>
<dbReference type="GeneID" id="63690475"/>
<evidence type="ECO:0000313" key="4">
    <source>
        <dbReference type="Proteomes" id="UP000030653"/>
    </source>
</evidence>
<feature type="compositionally biased region" description="Basic residues" evidence="2">
    <location>
        <begin position="23"/>
        <end position="32"/>
    </location>
</feature>
<organism evidence="3 4">
    <name type="scientific">Dacryopinax primogenitus (strain DJM 731)</name>
    <name type="common">Brown rot fungus</name>
    <dbReference type="NCBI Taxonomy" id="1858805"/>
    <lineage>
        <taxon>Eukaryota</taxon>
        <taxon>Fungi</taxon>
        <taxon>Dikarya</taxon>
        <taxon>Basidiomycota</taxon>
        <taxon>Agaricomycotina</taxon>
        <taxon>Dacrymycetes</taxon>
        <taxon>Dacrymycetales</taxon>
        <taxon>Dacrymycetaceae</taxon>
        <taxon>Dacryopinax</taxon>
    </lineage>
</organism>
<evidence type="ECO:0000256" key="2">
    <source>
        <dbReference type="SAM" id="MobiDB-lite"/>
    </source>
</evidence>
<dbReference type="HOGENOM" id="CLU_157438_1_0_1"/>